<organism evidence="2 3">
    <name type="scientific">Hymenobacter gelipurpurascens</name>
    <dbReference type="NCBI Taxonomy" id="89968"/>
    <lineage>
        <taxon>Bacteria</taxon>
        <taxon>Pseudomonadati</taxon>
        <taxon>Bacteroidota</taxon>
        <taxon>Cytophagia</taxon>
        <taxon>Cytophagales</taxon>
        <taxon>Hymenobacteraceae</taxon>
        <taxon>Hymenobacter</taxon>
    </lineage>
</organism>
<keyword evidence="3" id="KW-1185">Reference proteome</keyword>
<keyword evidence="1" id="KW-1133">Transmembrane helix</keyword>
<feature type="transmembrane region" description="Helical" evidence="1">
    <location>
        <begin position="124"/>
        <end position="145"/>
    </location>
</feature>
<dbReference type="EMBL" id="FYEW01000001">
    <property type="protein sequence ID" value="SNC66727.1"/>
    <property type="molecule type" value="Genomic_DNA"/>
</dbReference>
<dbReference type="AlphaFoldDB" id="A0A212TL17"/>
<accession>A0A212TL17</accession>
<evidence type="ECO:0000313" key="2">
    <source>
        <dbReference type="EMBL" id="SNC66727.1"/>
    </source>
</evidence>
<evidence type="ECO:0000313" key="3">
    <source>
        <dbReference type="Proteomes" id="UP000198131"/>
    </source>
</evidence>
<gene>
    <name evidence="2" type="ORF">SAMN06265337_1709</name>
</gene>
<evidence type="ECO:0000256" key="1">
    <source>
        <dbReference type="SAM" id="Phobius"/>
    </source>
</evidence>
<keyword evidence="1" id="KW-0812">Transmembrane</keyword>
<keyword evidence="1" id="KW-0472">Membrane</keyword>
<reference evidence="3" key="1">
    <citation type="submission" date="2017-06" db="EMBL/GenBank/DDBJ databases">
        <authorList>
            <person name="Varghese N."/>
            <person name="Submissions S."/>
        </authorList>
    </citation>
    <scope>NUCLEOTIDE SEQUENCE [LARGE SCALE GENOMIC DNA]</scope>
    <source>
        <strain evidence="3">DSM 11116</strain>
    </source>
</reference>
<proteinExistence type="predicted"/>
<protein>
    <submittedName>
        <fullName evidence="2">Uncharacterized protein</fullName>
    </submittedName>
</protein>
<name>A0A212TL17_9BACT</name>
<sequence>MRIWQTVWLTGKGQTDSLNLQSFWRKTEHMQQFPNTTTGVAVHFGSQAHYGSLVRAIDYLNQLDVKKYTIDITSPTTTALYAFTDARQQPRPLSIPTPIILAATPTSATARWLQQVGAPLQHSAWGTALLACLGVMAVGAACYVLREVA</sequence>
<dbReference type="Proteomes" id="UP000198131">
    <property type="component" value="Unassembled WGS sequence"/>
</dbReference>